<keyword evidence="3" id="KW-0802">TPR repeat</keyword>
<dbReference type="GO" id="GO:0005737">
    <property type="term" value="C:cytoplasm"/>
    <property type="evidence" value="ECO:0007669"/>
    <property type="project" value="UniProtKB-SubCell"/>
</dbReference>
<dbReference type="SUPFAM" id="SSF48452">
    <property type="entry name" value="TPR-like"/>
    <property type="match status" value="1"/>
</dbReference>
<accession>A0ABD2Q4M1</accession>
<dbReference type="Pfam" id="PF14853">
    <property type="entry name" value="Fis1_TPR_C"/>
    <property type="match status" value="1"/>
</dbReference>
<dbReference type="AlphaFoldDB" id="A0ABD2Q4M1"/>
<dbReference type="PANTHER" id="PTHR45994">
    <property type="entry name" value="FI21225P1"/>
    <property type="match status" value="1"/>
</dbReference>
<dbReference type="InterPro" id="IPR011990">
    <property type="entry name" value="TPR-like_helical_dom_sf"/>
</dbReference>
<dbReference type="Gene3D" id="1.25.10.10">
    <property type="entry name" value="Leucine-rich Repeat Variant"/>
    <property type="match status" value="1"/>
</dbReference>
<dbReference type="InterPro" id="IPR019734">
    <property type="entry name" value="TPR_rpt"/>
</dbReference>
<dbReference type="Gene3D" id="1.25.40.10">
    <property type="entry name" value="Tetratricopeptide repeat domain"/>
    <property type="match status" value="1"/>
</dbReference>
<evidence type="ECO:0000256" key="1">
    <source>
        <dbReference type="ARBA" id="ARBA00004496"/>
    </source>
</evidence>
<gene>
    <name evidence="4" type="ORF">Ciccas_007059</name>
</gene>
<organism evidence="4 5">
    <name type="scientific">Cichlidogyrus casuarinus</name>
    <dbReference type="NCBI Taxonomy" id="1844966"/>
    <lineage>
        <taxon>Eukaryota</taxon>
        <taxon>Metazoa</taxon>
        <taxon>Spiralia</taxon>
        <taxon>Lophotrochozoa</taxon>
        <taxon>Platyhelminthes</taxon>
        <taxon>Monogenea</taxon>
        <taxon>Monopisthocotylea</taxon>
        <taxon>Dactylogyridea</taxon>
        <taxon>Ancyrocephalidae</taxon>
        <taxon>Cichlidogyrus</taxon>
    </lineage>
</organism>
<dbReference type="EMBL" id="JBJKFK010001032">
    <property type="protein sequence ID" value="KAL3314323.1"/>
    <property type="molecule type" value="Genomic_DNA"/>
</dbReference>
<dbReference type="InterPro" id="IPR011989">
    <property type="entry name" value="ARM-like"/>
</dbReference>
<sequence length="319" mass="35762">MTALNPADIKALFRRATSYEKLEKYKDSMQDVRRLLSIDSSNQQAQQLARTVEAKVQSLVTKSESLSGRINSMFDVIKSKSDKLNTGISNLIALLNEEVRAAPDLIWNHPDFPIIYELCSGEAETVQLAQSLLGKIVSQCPNKGKTILSALTPRYFIANIYSQNVRLAEQSVVFLGLILESLTQLKSYHDAKEVYAKKHQNLVTPRPFHNYQLQPDVAKEVTEILSQTIKAVNSYRLKAQVRDALLELLIQVIPKETGIAWANKFVQLPGAVDRLLDIASAVAQSALSIKLAKLVLNKAFKILKQSRSLFSHEKPKCFR</sequence>
<keyword evidence="2" id="KW-0963">Cytoplasm</keyword>
<dbReference type="Proteomes" id="UP001626550">
    <property type="component" value="Unassembled WGS sequence"/>
</dbReference>
<feature type="repeat" description="TPR" evidence="3">
    <location>
        <begin position="9"/>
        <end position="42"/>
    </location>
</feature>
<dbReference type="PROSITE" id="PS50005">
    <property type="entry name" value="TPR"/>
    <property type="match status" value="1"/>
</dbReference>
<reference evidence="4 5" key="1">
    <citation type="submission" date="2024-11" db="EMBL/GenBank/DDBJ databases">
        <title>Adaptive evolution of stress response genes in parasites aligns with host niche diversity.</title>
        <authorList>
            <person name="Hahn C."/>
            <person name="Resl P."/>
        </authorList>
    </citation>
    <scope>NUCLEOTIDE SEQUENCE [LARGE SCALE GENOMIC DNA]</scope>
    <source>
        <strain evidence="4">EGGRZ-B1_66</strain>
        <tissue evidence="4">Body</tissue>
    </source>
</reference>
<protein>
    <submittedName>
        <fullName evidence="4">Uncharacterized protein</fullName>
    </submittedName>
</protein>
<evidence type="ECO:0000256" key="3">
    <source>
        <dbReference type="PROSITE-ProRule" id="PRU00339"/>
    </source>
</evidence>
<comment type="caution">
    <text evidence="4">The sequence shown here is derived from an EMBL/GenBank/DDBJ whole genome shotgun (WGS) entry which is preliminary data.</text>
</comment>
<evidence type="ECO:0000256" key="2">
    <source>
        <dbReference type="ARBA" id="ARBA00022490"/>
    </source>
</evidence>
<dbReference type="InterPro" id="IPR028061">
    <property type="entry name" value="Fis1_TPR_C"/>
</dbReference>
<evidence type="ECO:0000313" key="4">
    <source>
        <dbReference type="EMBL" id="KAL3314323.1"/>
    </source>
</evidence>
<name>A0ABD2Q4M1_9PLAT</name>
<dbReference type="SMART" id="SM00028">
    <property type="entry name" value="TPR"/>
    <property type="match status" value="1"/>
</dbReference>
<evidence type="ECO:0000313" key="5">
    <source>
        <dbReference type="Proteomes" id="UP001626550"/>
    </source>
</evidence>
<keyword evidence="5" id="KW-1185">Reference proteome</keyword>
<dbReference type="PANTHER" id="PTHR45994:SF1">
    <property type="entry name" value="FI21225P1"/>
    <property type="match status" value="1"/>
</dbReference>
<comment type="subcellular location">
    <subcellularLocation>
        <location evidence="1">Cytoplasm</location>
    </subcellularLocation>
</comment>
<proteinExistence type="predicted"/>